<dbReference type="PANTHER" id="PTHR10183:SF382">
    <property type="entry name" value="CALPAIN-15"/>
    <property type="match status" value="1"/>
</dbReference>
<dbReference type="InterPro" id="IPR022684">
    <property type="entry name" value="Calpain_cysteine_protease"/>
</dbReference>
<comment type="caution">
    <text evidence="6">Lacks conserved residue(s) required for the propagation of feature annotation.</text>
</comment>
<dbReference type="Gene3D" id="3.30.40.10">
    <property type="entry name" value="Zinc/RING finger domain, C3HC4 (zinc finger)"/>
    <property type="match status" value="1"/>
</dbReference>
<dbReference type="PANTHER" id="PTHR10183">
    <property type="entry name" value="CALPAIN"/>
    <property type="match status" value="1"/>
</dbReference>
<reference evidence="9" key="1">
    <citation type="submission" date="2007-07" db="EMBL/GenBank/DDBJ databases">
        <title>PCAP assembly of the Caenorhabditis remanei genome.</title>
        <authorList>
            <consortium name="The Caenorhabditis remanei Sequencing Consortium"/>
            <person name="Wilson R.K."/>
        </authorList>
    </citation>
    <scope>NUCLEOTIDE SEQUENCE [LARGE SCALE GENOMIC DNA]</scope>
    <source>
        <strain evidence="9">PB4641</strain>
    </source>
</reference>
<feature type="coiled-coil region" evidence="7">
    <location>
        <begin position="165"/>
        <end position="192"/>
    </location>
</feature>
<dbReference type="EMBL" id="DS268872">
    <property type="protein sequence ID" value="EFP04323.1"/>
    <property type="molecule type" value="Genomic_DNA"/>
</dbReference>
<evidence type="ECO:0000256" key="5">
    <source>
        <dbReference type="PIRSR" id="PIRSR622684-1"/>
    </source>
</evidence>
<accession>E3NL90</accession>
<dbReference type="InterPro" id="IPR001300">
    <property type="entry name" value="Peptidase_C2_calpain_cat"/>
</dbReference>
<dbReference type="Pfam" id="PF00648">
    <property type="entry name" value="Peptidase_C2"/>
    <property type="match status" value="1"/>
</dbReference>
<dbReference type="eggNOG" id="KOG0045">
    <property type="taxonomic scope" value="Eukaryota"/>
</dbReference>
<dbReference type="PROSITE" id="PS00139">
    <property type="entry name" value="THIOL_PROTEASE_CYS"/>
    <property type="match status" value="1"/>
</dbReference>
<dbReference type="SMART" id="SM00230">
    <property type="entry name" value="CysPc"/>
    <property type="match status" value="1"/>
</dbReference>
<dbReference type="OrthoDB" id="6745900at2759"/>
<dbReference type="PROSITE" id="PS50203">
    <property type="entry name" value="CALPAIN_CAT"/>
    <property type="match status" value="1"/>
</dbReference>
<evidence type="ECO:0000256" key="3">
    <source>
        <dbReference type="ARBA" id="ARBA00022801"/>
    </source>
</evidence>
<dbReference type="GO" id="GO:0004198">
    <property type="term" value="F:calcium-dependent cysteine-type endopeptidase activity"/>
    <property type="evidence" value="ECO:0007669"/>
    <property type="project" value="InterPro"/>
</dbReference>
<dbReference type="STRING" id="31234.E3NL90"/>
<evidence type="ECO:0000313" key="9">
    <source>
        <dbReference type="EMBL" id="EFP04323.1"/>
    </source>
</evidence>
<gene>
    <name evidence="9" type="ORF">CRE_16491</name>
</gene>
<dbReference type="AlphaFoldDB" id="E3NL90"/>
<evidence type="ECO:0000313" key="10">
    <source>
        <dbReference type="Proteomes" id="UP000008281"/>
    </source>
</evidence>
<organism evidence="10">
    <name type="scientific">Caenorhabditis remanei</name>
    <name type="common">Caenorhabditis vulgaris</name>
    <dbReference type="NCBI Taxonomy" id="31234"/>
    <lineage>
        <taxon>Eukaryota</taxon>
        <taxon>Metazoa</taxon>
        <taxon>Ecdysozoa</taxon>
        <taxon>Nematoda</taxon>
        <taxon>Chromadorea</taxon>
        <taxon>Rhabditida</taxon>
        <taxon>Rhabditina</taxon>
        <taxon>Rhabditomorpha</taxon>
        <taxon>Rhabditoidea</taxon>
        <taxon>Rhabditidae</taxon>
        <taxon>Peloderinae</taxon>
        <taxon>Caenorhabditis</taxon>
    </lineage>
</organism>
<evidence type="ECO:0000256" key="1">
    <source>
        <dbReference type="ARBA" id="ARBA00007623"/>
    </source>
</evidence>
<dbReference type="Proteomes" id="UP000008281">
    <property type="component" value="Unassembled WGS sequence"/>
</dbReference>
<feature type="domain" description="Calpain catalytic" evidence="8">
    <location>
        <begin position="192"/>
        <end position="442"/>
    </location>
</feature>
<keyword evidence="2" id="KW-0645">Protease</keyword>
<dbReference type="MEROPS" id="C02.019"/>
<evidence type="ECO:0000256" key="4">
    <source>
        <dbReference type="ARBA" id="ARBA00022807"/>
    </source>
</evidence>
<evidence type="ECO:0000256" key="7">
    <source>
        <dbReference type="SAM" id="Coils"/>
    </source>
</evidence>
<evidence type="ECO:0000256" key="6">
    <source>
        <dbReference type="PROSITE-ProRule" id="PRU00239"/>
    </source>
</evidence>
<evidence type="ECO:0000259" key="8">
    <source>
        <dbReference type="PROSITE" id="PS50203"/>
    </source>
</evidence>
<evidence type="ECO:0000256" key="2">
    <source>
        <dbReference type="ARBA" id="ARBA00022670"/>
    </source>
</evidence>
<dbReference type="InterPro" id="IPR000169">
    <property type="entry name" value="Pept_cys_AS"/>
</dbReference>
<sequence>MKTTVSTSTVARVQYLRTTVPKKVEKVERNNSNLSMEDENEPKHSTSPLECSICMLRYTTTTVIPRMLTACGHTVCQRWPRPSTSQKLCDIGNDRGALLIYPAPGTRRKTPPYFLNCTSFPTTLRSNLRVENLMKFFKRTVTFITSKKSYMIISHCLNAMPYNVVFNLEEQLQKFDDESEKHAEELRKTKEVFFDPDFPPNGDSLGNRKDENGKLIVVDYGDLWLTPQEIIGSKKIRSLLGDNKAASGTVNESALRGDQEALRERAGPCRRRMTSTIITGYREYSIDVIPDEKDKKWSLYDNPWPFHVKQGSLGDCWLIAAIQCIARRKDLLEHILPIRDYTEDSGIVPVRLFISGKWEVVKIDYHLPQYRNRERFAGVLNNQFWVSFIEKAYAKIQGSYANLKGGFSHEAFKYFTGFPAHREKVDKLWNPEKMWRRYSEYQ</sequence>
<keyword evidence="4" id="KW-0788">Thiol protease</keyword>
<keyword evidence="10" id="KW-1185">Reference proteome</keyword>
<name>E3NL90_CAERE</name>
<protein>
    <recommendedName>
        <fullName evidence="8">Calpain catalytic domain-containing protein</fullName>
    </recommendedName>
</protein>
<dbReference type="InterPro" id="IPR013083">
    <property type="entry name" value="Znf_RING/FYVE/PHD"/>
</dbReference>
<dbReference type="InParanoid" id="E3NL90"/>
<dbReference type="GO" id="GO:0006508">
    <property type="term" value="P:proteolysis"/>
    <property type="evidence" value="ECO:0007669"/>
    <property type="project" value="UniProtKB-KW"/>
</dbReference>
<keyword evidence="7" id="KW-0175">Coiled coil</keyword>
<proteinExistence type="inferred from homology"/>
<dbReference type="GO" id="GO:0005737">
    <property type="term" value="C:cytoplasm"/>
    <property type="evidence" value="ECO:0007669"/>
    <property type="project" value="TreeGrafter"/>
</dbReference>
<keyword evidence="3" id="KW-0378">Hydrolase</keyword>
<feature type="active site" evidence="5">
    <location>
        <position position="316"/>
    </location>
</feature>
<dbReference type="HOGENOM" id="CLU_620003_0_0_1"/>
<dbReference type="SUPFAM" id="SSF54001">
    <property type="entry name" value="Cysteine proteinases"/>
    <property type="match status" value="1"/>
</dbReference>
<comment type="similarity">
    <text evidence="1">Belongs to the peptidase C2 family.</text>
</comment>
<dbReference type="InterPro" id="IPR038765">
    <property type="entry name" value="Papain-like_cys_pep_sf"/>
</dbReference>